<proteinExistence type="inferred from homology"/>
<evidence type="ECO:0000256" key="1">
    <source>
        <dbReference type="ARBA" id="ARBA00006484"/>
    </source>
</evidence>
<protein>
    <submittedName>
        <fullName evidence="3">Unannotated protein</fullName>
    </submittedName>
</protein>
<dbReference type="PANTHER" id="PTHR24321">
    <property type="entry name" value="DEHYDROGENASES, SHORT CHAIN"/>
    <property type="match status" value="1"/>
</dbReference>
<gene>
    <name evidence="3" type="ORF">UFOPK3001_00132</name>
</gene>
<reference evidence="3" key="1">
    <citation type="submission" date="2020-05" db="EMBL/GenBank/DDBJ databases">
        <authorList>
            <person name="Chiriac C."/>
            <person name="Salcher M."/>
            <person name="Ghai R."/>
            <person name="Kavagutti S V."/>
        </authorList>
    </citation>
    <scope>NUCLEOTIDE SEQUENCE</scope>
</reference>
<evidence type="ECO:0000313" key="3">
    <source>
        <dbReference type="EMBL" id="CAB4789798.1"/>
    </source>
</evidence>
<sequence length="228" mass="24658">MAAMTGRLSGKRVLITSADTFMGPDIARFFRSEGADVIADDDPLLGAGDADALIERCGHLDAVIANFEYPAYRAKTVEIEDSEWLAGFDHMVHPLMRTVRAVAPQMIARKSGSIVVTGSSSPLRRMSPQTVSYVTARAAQLAFVRSAGHDLARHNVRLNAIAQNFVANPAYYPPETLANPKFQERLPIEVPAGRIGKPEESGELALFLASDSSTFIFGQVVSHDGGWS</sequence>
<keyword evidence="2" id="KW-0560">Oxidoreductase</keyword>
<dbReference type="InterPro" id="IPR002347">
    <property type="entry name" value="SDR_fam"/>
</dbReference>
<organism evidence="3">
    <name type="scientific">freshwater metagenome</name>
    <dbReference type="NCBI Taxonomy" id="449393"/>
    <lineage>
        <taxon>unclassified sequences</taxon>
        <taxon>metagenomes</taxon>
        <taxon>ecological metagenomes</taxon>
    </lineage>
</organism>
<dbReference type="EMBL" id="CAFAAJ010000005">
    <property type="protein sequence ID" value="CAB4789798.1"/>
    <property type="molecule type" value="Genomic_DNA"/>
</dbReference>
<dbReference type="SUPFAM" id="SSF51735">
    <property type="entry name" value="NAD(P)-binding Rossmann-fold domains"/>
    <property type="match status" value="1"/>
</dbReference>
<dbReference type="PANTHER" id="PTHR24321:SF8">
    <property type="entry name" value="ESTRADIOL 17-BETA-DEHYDROGENASE 8-RELATED"/>
    <property type="match status" value="1"/>
</dbReference>
<dbReference type="AlphaFoldDB" id="A0A6J6X3T1"/>
<evidence type="ECO:0000256" key="2">
    <source>
        <dbReference type="ARBA" id="ARBA00023002"/>
    </source>
</evidence>
<dbReference type="PRINTS" id="PR00081">
    <property type="entry name" value="GDHRDH"/>
</dbReference>
<accession>A0A6J6X3T1</accession>
<comment type="similarity">
    <text evidence="1">Belongs to the short-chain dehydrogenases/reductases (SDR) family.</text>
</comment>
<dbReference type="Gene3D" id="3.40.50.720">
    <property type="entry name" value="NAD(P)-binding Rossmann-like Domain"/>
    <property type="match status" value="1"/>
</dbReference>
<dbReference type="GO" id="GO:0016491">
    <property type="term" value="F:oxidoreductase activity"/>
    <property type="evidence" value="ECO:0007669"/>
    <property type="project" value="UniProtKB-KW"/>
</dbReference>
<name>A0A6J6X3T1_9ZZZZ</name>
<dbReference type="InterPro" id="IPR036291">
    <property type="entry name" value="NAD(P)-bd_dom_sf"/>
</dbReference>
<dbReference type="Pfam" id="PF13561">
    <property type="entry name" value="adh_short_C2"/>
    <property type="match status" value="1"/>
</dbReference>